<feature type="domain" description="Peptidase M15C" evidence="2">
    <location>
        <begin position="192"/>
        <end position="256"/>
    </location>
</feature>
<dbReference type="Proteomes" id="UP000318815">
    <property type="component" value="Unassembled WGS sequence"/>
</dbReference>
<name>A0A5C6LN89_9BACT</name>
<dbReference type="InterPro" id="IPR039561">
    <property type="entry name" value="Peptidase_M15C"/>
</dbReference>
<sequence>MEALKLIRINSTGPLVESWQFFLIGQHLYLGEADGVFSREVQQATITFQQKHNLQPDGIVGNKTYGVAMQLGFDGILDDRDDKSGPDFPKPPAFKPLVSNDERAAIFGRFSFVSDPVPGNPENIRITDNWASENIKMVSIPQLINIKGSDRVQFHRKAEGQLISLWKDWEDAGLLPLVLTWAGSFVPRFIRGSRKTLSNHSFGSAFDINVAWNPLGAVPALAGQKGSVRELVQIANKNGFYWGGHFTRKDGMHFEVAQIK</sequence>
<organism evidence="3 4">
    <name type="scientific">Chitinophaga pinensis</name>
    <dbReference type="NCBI Taxonomy" id="79329"/>
    <lineage>
        <taxon>Bacteria</taxon>
        <taxon>Pseudomonadati</taxon>
        <taxon>Bacteroidota</taxon>
        <taxon>Chitinophagia</taxon>
        <taxon>Chitinophagales</taxon>
        <taxon>Chitinophagaceae</taxon>
        <taxon>Chitinophaga</taxon>
    </lineage>
</organism>
<dbReference type="Pfam" id="PF13539">
    <property type="entry name" value="Peptidase_M15_4"/>
    <property type="match status" value="1"/>
</dbReference>
<dbReference type="SUPFAM" id="SSF55166">
    <property type="entry name" value="Hedgehog/DD-peptidase"/>
    <property type="match status" value="1"/>
</dbReference>
<evidence type="ECO:0000259" key="2">
    <source>
        <dbReference type="Pfam" id="PF13539"/>
    </source>
</evidence>
<dbReference type="SUPFAM" id="SSF47090">
    <property type="entry name" value="PGBD-like"/>
    <property type="match status" value="1"/>
</dbReference>
<accession>A0A5C6LN89</accession>
<comment type="caution">
    <text evidence="3">The sequence shown here is derived from an EMBL/GenBank/DDBJ whole genome shotgun (WGS) entry which is preliminary data.</text>
</comment>
<dbReference type="InterPro" id="IPR036365">
    <property type="entry name" value="PGBD-like_sf"/>
</dbReference>
<evidence type="ECO:0000259" key="1">
    <source>
        <dbReference type="Pfam" id="PF01471"/>
    </source>
</evidence>
<protein>
    <submittedName>
        <fullName evidence="3">Peptidoglycan-binding protein</fullName>
    </submittedName>
</protein>
<dbReference type="InterPro" id="IPR009045">
    <property type="entry name" value="Zn_M74/Hedgehog-like"/>
</dbReference>
<proteinExistence type="predicted"/>
<dbReference type="EMBL" id="VOHS01000039">
    <property type="protein sequence ID" value="TWV95647.1"/>
    <property type="molecule type" value="Genomic_DNA"/>
</dbReference>
<evidence type="ECO:0000313" key="4">
    <source>
        <dbReference type="Proteomes" id="UP000318815"/>
    </source>
</evidence>
<dbReference type="OrthoDB" id="9799970at2"/>
<dbReference type="GO" id="GO:0008233">
    <property type="term" value="F:peptidase activity"/>
    <property type="evidence" value="ECO:0007669"/>
    <property type="project" value="InterPro"/>
</dbReference>
<evidence type="ECO:0000313" key="3">
    <source>
        <dbReference type="EMBL" id="TWV95647.1"/>
    </source>
</evidence>
<dbReference type="Gene3D" id="1.10.101.10">
    <property type="entry name" value="PGBD-like superfamily/PGBD"/>
    <property type="match status" value="1"/>
</dbReference>
<keyword evidence="4" id="KW-1185">Reference proteome</keyword>
<dbReference type="Pfam" id="PF01471">
    <property type="entry name" value="PG_binding_1"/>
    <property type="match status" value="1"/>
</dbReference>
<dbReference type="InterPro" id="IPR002477">
    <property type="entry name" value="Peptidoglycan-bd-like"/>
</dbReference>
<dbReference type="InterPro" id="IPR036366">
    <property type="entry name" value="PGBDSf"/>
</dbReference>
<dbReference type="RefSeq" id="WP_146307556.1">
    <property type="nucleotide sequence ID" value="NZ_VOHS01000039.1"/>
</dbReference>
<dbReference type="Gene3D" id="3.30.1380.10">
    <property type="match status" value="1"/>
</dbReference>
<gene>
    <name evidence="3" type="ORF">FEF09_24420</name>
</gene>
<reference evidence="3 4" key="1">
    <citation type="submission" date="2019-08" db="EMBL/GenBank/DDBJ databases">
        <title>Whole genome sequencing of chitin degrading bacteria Chitinophaga pinensis YS16.</title>
        <authorList>
            <person name="Singh R.P."/>
            <person name="Manchanda G."/>
            <person name="Maurya I.K."/>
            <person name="Joshi N.K."/>
            <person name="Srivastava A.K."/>
        </authorList>
    </citation>
    <scope>NUCLEOTIDE SEQUENCE [LARGE SCALE GENOMIC DNA]</scope>
    <source>
        <strain evidence="3 4">YS-16</strain>
    </source>
</reference>
<feature type="domain" description="Peptidoglycan binding-like" evidence="1">
    <location>
        <begin position="26"/>
        <end position="65"/>
    </location>
</feature>
<dbReference type="AlphaFoldDB" id="A0A5C6LN89"/>